<comment type="caution">
    <text evidence="1">The sequence shown here is derived from an EMBL/GenBank/DDBJ whole genome shotgun (WGS) entry which is preliminary data.</text>
</comment>
<dbReference type="EMBL" id="JAKKPZ010000001">
    <property type="protein sequence ID" value="KAI1728197.1"/>
    <property type="molecule type" value="Genomic_DNA"/>
</dbReference>
<dbReference type="AlphaFoldDB" id="A0AAD4RCW1"/>
<evidence type="ECO:0000313" key="2">
    <source>
        <dbReference type="Proteomes" id="UP001201812"/>
    </source>
</evidence>
<proteinExistence type="predicted"/>
<evidence type="ECO:0000313" key="1">
    <source>
        <dbReference type="EMBL" id="KAI1728197.1"/>
    </source>
</evidence>
<organism evidence="1 2">
    <name type="scientific">Ditylenchus destructor</name>
    <dbReference type="NCBI Taxonomy" id="166010"/>
    <lineage>
        <taxon>Eukaryota</taxon>
        <taxon>Metazoa</taxon>
        <taxon>Ecdysozoa</taxon>
        <taxon>Nematoda</taxon>
        <taxon>Chromadorea</taxon>
        <taxon>Rhabditida</taxon>
        <taxon>Tylenchina</taxon>
        <taxon>Tylenchomorpha</taxon>
        <taxon>Sphaerularioidea</taxon>
        <taxon>Anguinidae</taxon>
        <taxon>Anguininae</taxon>
        <taxon>Ditylenchus</taxon>
    </lineage>
</organism>
<sequence length="355" mass="40094">MATISYIGPTALKPLTPLQPAPVRKLTAHSLPTSNIASTPRSAPPDFNWSYHLDIISALKGNIHNYISRSCVAESIYSLAEDTKIKLIDFIASMQGAIASTLENNACKQFNCAPDDLESIFSADVDVEEVLEKLFQLWDTLLHQIVPNTFGMLYPLEQFDASFGVKRTILIHFRDRVLVRLFCHFNPPSELCVLNKWRKLFSIFSTIDMETKNDSSFEYKLFEKHFLRLMRSATDPSGYGSANQPSDNRIYSLSTKEIRNYGEDIPFETKTKSIMRKSPHSFSEFVVTNENDIECHGCSATTGPNNVEGIFFLGQCSKAHVPTFHEKPAGERKARAKTLPTHKNVHWDDQTTVHV</sequence>
<name>A0AAD4RCW1_9BILA</name>
<accession>A0AAD4RCW1</accession>
<keyword evidence="2" id="KW-1185">Reference proteome</keyword>
<gene>
    <name evidence="1" type="ORF">DdX_00358</name>
</gene>
<protein>
    <submittedName>
        <fullName evidence="1">Uncharacterized protein</fullName>
    </submittedName>
</protein>
<reference evidence="1" key="1">
    <citation type="submission" date="2022-01" db="EMBL/GenBank/DDBJ databases">
        <title>Genome Sequence Resource for Two Populations of Ditylenchus destructor, the Migratory Endoparasitic Phytonematode.</title>
        <authorList>
            <person name="Zhang H."/>
            <person name="Lin R."/>
            <person name="Xie B."/>
        </authorList>
    </citation>
    <scope>NUCLEOTIDE SEQUENCE</scope>
    <source>
        <strain evidence="1">BazhouSP</strain>
    </source>
</reference>
<dbReference type="Proteomes" id="UP001201812">
    <property type="component" value="Unassembled WGS sequence"/>
</dbReference>